<dbReference type="AlphaFoldDB" id="A0A1W0X303"/>
<keyword evidence="3" id="KW-1185">Reference proteome</keyword>
<comment type="caution">
    <text evidence="2">The sequence shown here is derived from an EMBL/GenBank/DDBJ whole genome shotgun (WGS) entry which is preliminary data.</text>
</comment>
<evidence type="ECO:0000313" key="2">
    <source>
        <dbReference type="EMBL" id="OQV21843.1"/>
    </source>
</evidence>
<protein>
    <submittedName>
        <fullName evidence="2">Uncharacterized protein</fullName>
    </submittedName>
</protein>
<organism evidence="2 3">
    <name type="scientific">Hypsibius exemplaris</name>
    <name type="common">Freshwater tardigrade</name>
    <dbReference type="NCBI Taxonomy" id="2072580"/>
    <lineage>
        <taxon>Eukaryota</taxon>
        <taxon>Metazoa</taxon>
        <taxon>Ecdysozoa</taxon>
        <taxon>Tardigrada</taxon>
        <taxon>Eutardigrada</taxon>
        <taxon>Parachela</taxon>
        <taxon>Hypsibioidea</taxon>
        <taxon>Hypsibiidae</taxon>
        <taxon>Hypsibius</taxon>
    </lineage>
</organism>
<evidence type="ECO:0000313" key="3">
    <source>
        <dbReference type="Proteomes" id="UP000192578"/>
    </source>
</evidence>
<dbReference type="EMBL" id="MTYJ01000020">
    <property type="protein sequence ID" value="OQV21843.1"/>
    <property type="molecule type" value="Genomic_DNA"/>
</dbReference>
<feature type="compositionally biased region" description="Polar residues" evidence="1">
    <location>
        <begin position="85"/>
        <end position="102"/>
    </location>
</feature>
<gene>
    <name evidence="2" type="ORF">BV898_04057</name>
</gene>
<reference evidence="3" key="1">
    <citation type="submission" date="2017-01" db="EMBL/GenBank/DDBJ databases">
        <title>Comparative genomics of anhydrobiosis in the tardigrade Hypsibius dujardini.</title>
        <authorList>
            <person name="Yoshida Y."/>
            <person name="Koutsovoulos G."/>
            <person name="Laetsch D."/>
            <person name="Stevens L."/>
            <person name="Kumar S."/>
            <person name="Horikawa D."/>
            <person name="Ishino K."/>
            <person name="Komine S."/>
            <person name="Tomita M."/>
            <person name="Blaxter M."/>
            <person name="Arakawa K."/>
        </authorList>
    </citation>
    <scope>NUCLEOTIDE SEQUENCE [LARGE SCALE GENOMIC DNA]</scope>
    <source>
        <strain evidence="3">Z151</strain>
    </source>
</reference>
<proteinExistence type="predicted"/>
<feature type="compositionally biased region" description="Low complexity" evidence="1">
    <location>
        <begin position="51"/>
        <end position="63"/>
    </location>
</feature>
<evidence type="ECO:0000256" key="1">
    <source>
        <dbReference type="SAM" id="MobiDB-lite"/>
    </source>
</evidence>
<name>A0A1W0X303_HYPEX</name>
<sequence length="102" mass="11127">MNNGFCSCENSLAVRLQPNHPEATRTHFDSEVRVAFTGGFGSHRLWGHGLNEQQRSSRQNYQRNNDRAHVRGPPSTCCDGVHHPGTSQGSFGSVTASGRSCS</sequence>
<dbReference type="Proteomes" id="UP000192578">
    <property type="component" value="Unassembled WGS sequence"/>
</dbReference>
<feature type="region of interest" description="Disordered" evidence="1">
    <location>
        <begin position="51"/>
        <end position="102"/>
    </location>
</feature>
<accession>A0A1W0X303</accession>